<dbReference type="KEGG" id="cace:CACET_c30510"/>
<dbReference type="EC" id="3.6.1.-" evidence="10"/>
<keyword evidence="1 10" id="KW-0963">Cytoplasm</keyword>
<dbReference type="RefSeq" id="WP_044824469.1">
    <property type="nucleotide sequence ID" value="NZ_CP009687.1"/>
</dbReference>
<comment type="subcellular location">
    <subcellularLocation>
        <location evidence="10">Cytoplasm</location>
    </subcellularLocation>
</comment>
<dbReference type="PANTHER" id="PTHR32120:SF10">
    <property type="entry name" value="SMALL RIBOSOMAL SUBUNIT BIOGENESIS GTPASE RSGA"/>
    <property type="match status" value="1"/>
</dbReference>
<dbReference type="InterPro" id="IPR012340">
    <property type="entry name" value="NA-bd_OB-fold"/>
</dbReference>
<feature type="binding site" evidence="10">
    <location>
        <position position="288"/>
    </location>
    <ligand>
        <name>Zn(2+)</name>
        <dbReference type="ChEBI" id="CHEBI:29105"/>
    </ligand>
</feature>
<feature type="binding site" evidence="10">
    <location>
        <position position="286"/>
    </location>
    <ligand>
        <name>Zn(2+)</name>
        <dbReference type="ChEBI" id="CHEBI:29105"/>
    </ligand>
</feature>
<dbReference type="Gene3D" id="3.40.50.300">
    <property type="entry name" value="P-loop containing nucleotide triphosphate hydrolases"/>
    <property type="match status" value="1"/>
</dbReference>
<evidence type="ECO:0000256" key="3">
    <source>
        <dbReference type="ARBA" id="ARBA00022723"/>
    </source>
</evidence>
<dbReference type="InterPro" id="IPR027417">
    <property type="entry name" value="P-loop_NTPase"/>
</dbReference>
<dbReference type="Proteomes" id="UP000035704">
    <property type="component" value="Chromosome"/>
</dbReference>
<evidence type="ECO:0000256" key="2">
    <source>
        <dbReference type="ARBA" id="ARBA00022517"/>
    </source>
</evidence>
<dbReference type="AlphaFoldDB" id="A0A0D8IAQ5"/>
<dbReference type="CDD" id="cd01854">
    <property type="entry name" value="YjeQ_EngC"/>
    <property type="match status" value="1"/>
</dbReference>
<gene>
    <name evidence="11" type="primary">rsgA2</name>
    <name evidence="10" type="synonym">rsgA</name>
    <name evidence="11" type="ORF">CACET_c30510</name>
</gene>
<keyword evidence="2 10" id="KW-0690">Ribosome biogenesis</keyword>
<dbReference type="GO" id="GO:0005525">
    <property type="term" value="F:GTP binding"/>
    <property type="evidence" value="ECO:0007669"/>
    <property type="project" value="UniProtKB-UniRule"/>
</dbReference>
<dbReference type="GO" id="GO:0046872">
    <property type="term" value="F:metal ion binding"/>
    <property type="evidence" value="ECO:0007669"/>
    <property type="project" value="UniProtKB-KW"/>
</dbReference>
<protein>
    <recommendedName>
        <fullName evidence="10">Small ribosomal subunit biogenesis GTPase RsgA</fullName>
        <ecNumber evidence="10">3.6.1.-</ecNumber>
    </recommendedName>
</protein>
<dbReference type="SUPFAM" id="SSF52540">
    <property type="entry name" value="P-loop containing nucleoside triphosphate hydrolases"/>
    <property type="match status" value="1"/>
</dbReference>
<evidence type="ECO:0000256" key="10">
    <source>
        <dbReference type="HAMAP-Rule" id="MF_01820"/>
    </source>
</evidence>
<dbReference type="SUPFAM" id="SSF50249">
    <property type="entry name" value="Nucleic acid-binding proteins"/>
    <property type="match status" value="1"/>
</dbReference>
<comment type="subunit">
    <text evidence="10">Monomer. Associates with 30S ribosomal subunit, binds 16S rRNA.</text>
</comment>
<keyword evidence="9 10" id="KW-0342">GTP-binding</keyword>
<dbReference type="GO" id="GO:0042274">
    <property type="term" value="P:ribosomal small subunit biogenesis"/>
    <property type="evidence" value="ECO:0007669"/>
    <property type="project" value="UniProtKB-UniRule"/>
</dbReference>
<dbReference type="OrthoDB" id="9809485at2"/>
<name>A0A0D8IAQ5_9CLOT</name>
<comment type="cofactor">
    <cofactor evidence="10">
        <name>Zn(2+)</name>
        <dbReference type="ChEBI" id="CHEBI:29105"/>
    </cofactor>
    <text evidence="10">Binds 1 zinc ion per subunit.</text>
</comment>
<dbReference type="NCBIfam" id="TIGR00157">
    <property type="entry name" value="ribosome small subunit-dependent GTPase A"/>
    <property type="match status" value="1"/>
</dbReference>
<keyword evidence="3 10" id="KW-0479">Metal-binding</keyword>
<sequence>MSKIDMKNVGLSERFMTESTLYKGLYIGRVVSQYKNLYKIVTESGELTAEVSGKFRFNTKTVSKYPAVGDFVMMDRVNDESGNAIIHHVLTRKSAFIRKAAGTANDEQIVASNVDTVFICMSLNNDFNLRRIERYLGIAWDSGASPVIVLTKSDLCDNISEKLAELDMVACGVDVIVTSSISEDGYLSVRDYIHSGKTVAFIGSSGVGKSTLINRLIGESVIATKETRNDDKGRHTTTRREMFILSNGGVVIDTPGMREIGLESADLSKTFADITALSTRCKFKDCTHSNEPNCGVQEAINQGLLSKDRLESYLKLKKETKYEGLNFKQIENAKIAEMFKGLGGMKNARKFIKSKNKKRS</sequence>
<accession>A0A0D8IAQ5</accession>
<evidence type="ECO:0000313" key="11">
    <source>
        <dbReference type="EMBL" id="AKL96495.1"/>
    </source>
</evidence>
<reference evidence="11 12" key="1">
    <citation type="submission" date="2014-10" db="EMBL/GenBank/DDBJ databases">
        <title>Genome sequence of Clostridium aceticum DSM 1496.</title>
        <authorList>
            <person name="Poehlein A."/>
            <person name="Schiel-Bengelsdorf B."/>
            <person name="Gottschalk G."/>
            <person name="Duerre P."/>
            <person name="Daniel R."/>
        </authorList>
    </citation>
    <scope>NUCLEOTIDE SEQUENCE [LARGE SCALE GENOMIC DNA]</scope>
    <source>
        <strain evidence="11 12">DSM 1496</strain>
    </source>
</reference>
<keyword evidence="7 10" id="KW-0862">Zinc</keyword>
<dbReference type="InterPro" id="IPR030378">
    <property type="entry name" value="G_CP_dom"/>
</dbReference>
<evidence type="ECO:0000256" key="5">
    <source>
        <dbReference type="ARBA" id="ARBA00022741"/>
    </source>
</evidence>
<feature type="binding site" evidence="10">
    <location>
        <begin position="203"/>
        <end position="211"/>
    </location>
    <ligand>
        <name>GTP</name>
        <dbReference type="ChEBI" id="CHEBI:37565"/>
    </ligand>
</feature>
<dbReference type="Gene3D" id="2.40.50.140">
    <property type="entry name" value="Nucleic acid-binding proteins"/>
    <property type="match status" value="1"/>
</dbReference>
<dbReference type="EMBL" id="CP009687">
    <property type="protein sequence ID" value="AKL96495.1"/>
    <property type="molecule type" value="Genomic_DNA"/>
</dbReference>
<dbReference type="PATRIC" id="fig|84022.5.peg.3817"/>
<dbReference type="Pfam" id="PF03193">
    <property type="entry name" value="RsgA_GTPase"/>
    <property type="match status" value="1"/>
</dbReference>
<dbReference type="HAMAP" id="MF_01820">
    <property type="entry name" value="GTPase_RsgA"/>
    <property type="match status" value="1"/>
</dbReference>
<organism evidence="11 12">
    <name type="scientific">Clostridium aceticum</name>
    <dbReference type="NCBI Taxonomy" id="84022"/>
    <lineage>
        <taxon>Bacteria</taxon>
        <taxon>Bacillati</taxon>
        <taxon>Bacillota</taxon>
        <taxon>Clostridia</taxon>
        <taxon>Eubacteriales</taxon>
        <taxon>Clostridiaceae</taxon>
        <taxon>Clostridium</taxon>
    </lineage>
</organism>
<evidence type="ECO:0000256" key="7">
    <source>
        <dbReference type="ARBA" id="ARBA00022833"/>
    </source>
</evidence>
<dbReference type="InterPro" id="IPR010914">
    <property type="entry name" value="RsgA_GTPase_dom"/>
</dbReference>
<keyword evidence="8 10" id="KW-0694">RNA-binding</keyword>
<feature type="binding site" evidence="10">
    <location>
        <position position="281"/>
    </location>
    <ligand>
        <name>Zn(2+)</name>
        <dbReference type="ChEBI" id="CHEBI:29105"/>
    </ligand>
</feature>
<keyword evidence="5 10" id="KW-0547">Nucleotide-binding</keyword>
<evidence type="ECO:0000313" key="12">
    <source>
        <dbReference type="Proteomes" id="UP000035704"/>
    </source>
</evidence>
<dbReference type="InterPro" id="IPR004881">
    <property type="entry name" value="Ribosome_biogen_GTPase_RsgA"/>
</dbReference>
<keyword evidence="4 10" id="KW-0699">rRNA-binding</keyword>
<keyword evidence="6 10" id="KW-0378">Hydrolase</keyword>
<evidence type="ECO:0000256" key="8">
    <source>
        <dbReference type="ARBA" id="ARBA00022884"/>
    </source>
</evidence>
<comment type="function">
    <text evidence="10">One of several proteins that assist in the late maturation steps of the functional core of the 30S ribosomal subunit. Helps release RbfA from mature subunits. May play a role in the assembly of ribosomal proteins into the subunit. Circularly permuted GTPase that catalyzes slow GTP hydrolysis, GTPase activity is stimulated by the 30S ribosomal subunit.</text>
</comment>
<feature type="binding site" evidence="10">
    <location>
        <position position="294"/>
    </location>
    <ligand>
        <name>Zn(2+)</name>
        <dbReference type="ChEBI" id="CHEBI:29105"/>
    </ligand>
</feature>
<dbReference type="PANTHER" id="PTHR32120">
    <property type="entry name" value="SMALL RIBOSOMAL SUBUNIT BIOGENESIS GTPASE RSGA"/>
    <property type="match status" value="1"/>
</dbReference>
<dbReference type="PROSITE" id="PS51721">
    <property type="entry name" value="G_CP"/>
    <property type="match status" value="1"/>
</dbReference>
<dbReference type="GO" id="GO:0005737">
    <property type="term" value="C:cytoplasm"/>
    <property type="evidence" value="ECO:0007669"/>
    <property type="project" value="UniProtKB-SubCell"/>
</dbReference>
<comment type="similarity">
    <text evidence="10">Belongs to the TRAFAC class YlqF/YawG GTPase family. RsgA subfamily.</text>
</comment>
<evidence type="ECO:0000256" key="1">
    <source>
        <dbReference type="ARBA" id="ARBA00022490"/>
    </source>
</evidence>
<dbReference type="GO" id="GO:0019843">
    <property type="term" value="F:rRNA binding"/>
    <property type="evidence" value="ECO:0007669"/>
    <property type="project" value="UniProtKB-KW"/>
</dbReference>
<keyword evidence="12" id="KW-1185">Reference proteome</keyword>
<evidence type="ECO:0000256" key="6">
    <source>
        <dbReference type="ARBA" id="ARBA00022801"/>
    </source>
</evidence>
<evidence type="ECO:0000256" key="9">
    <source>
        <dbReference type="ARBA" id="ARBA00023134"/>
    </source>
</evidence>
<feature type="binding site" evidence="10">
    <location>
        <begin position="151"/>
        <end position="154"/>
    </location>
    <ligand>
        <name>GTP</name>
        <dbReference type="ChEBI" id="CHEBI:37565"/>
    </ligand>
</feature>
<evidence type="ECO:0000256" key="4">
    <source>
        <dbReference type="ARBA" id="ARBA00022730"/>
    </source>
</evidence>
<dbReference type="STRING" id="84022.CACET_c30510"/>
<dbReference type="PROSITE" id="PS50936">
    <property type="entry name" value="ENGC_GTPASE"/>
    <property type="match status" value="1"/>
</dbReference>
<dbReference type="Gene3D" id="1.10.40.50">
    <property type="entry name" value="Probable gtpase engc, domain 3"/>
    <property type="match status" value="1"/>
</dbReference>
<proteinExistence type="inferred from homology"/>
<dbReference type="GO" id="GO:0003924">
    <property type="term" value="F:GTPase activity"/>
    <property type="evidence" value="ECO:0007669"/>
    <property type="project" value="UniProtKB-UniRule"/>
</dbReference>